<dbReference type="RefSeq" id="WP_316024741.1">
    <property type="nucleotide sequence ID" value="NZ_JAWDIO010000002.1"/>
</dbReference>
<organism evidence="1 2">
    <name type="scientific">Paraglaciecola aquimarina</name>
    <dbReference type="NCBI Taxonomy" id="1235557"/>
    <lineage>
        <taxon>Bacteria</taxon>
        <taxon>Pseudomonadati</taxon>
        <taxon>Pseudomonadota</taxon>
        <taxon>Gammaproteobacteria</taxon>
        <taxon>Alteromonadales</taxon>
        <taxon>Alteromonadaceae</taxon>
        <taxon>Paraglaciecola</taxon>
    </lineage>
</organism>
<sequence>MRQDNVPQDDSPTYDGHKKLVYATDKEGHYTGVQSSGWEVESFATSMAVEDLHRLAAEAKQAVLAGTVSPLAYHMYQHRLDVANLAQVSGFFQWQVKRHLQPKIFNKLSQRKLAIYCDVFALSLQQLTQVTEK</sequence>
<evidence type="ECO:0000313" key="2">
    <source>
        <dbReference type="Proteomes" id="UP001247805"/>
    </source>
</evidence>
<gene>
    <name evidence="1" type="ORF">RS130_03025</name>
</gene>
<evidence type="ECO:0008006" key="3">
    <source>
        <dbReference type="Google" id="ProtNLM"/>
    </source>
</evidence>
<evidence type="ECO:0000313" key="1">
    <source>
        <dbReference type="EMBL" id="MDU0353044.1"/>
    </source>
</evidence>
<comment type="caution">
    <text evidence="1">The sequence shown here is derived from an EMBL/GenBank/DDBJ whole genome shotgun (WGS) entry which is preliminary data.</text>
</comment>
<dbReference type="Proteomes" id="UP001247805">
    <property type="component" value="Unassembled WGS sequence"/>
</dbReference>
<accession>A0ABU3SSQ0</accession>
<proteinExistence type="predicted"/>
<protein>
    <recommendedName>
        <fullName evidence="3">HTH cro/C1-type domain-containing protein</fullName>
    </recommendedName>
</protein>
<name>A0ABU3SSQ0_9ALTE</name>
<dbReference type="EMBL" id="JAWDIO010000002">
    <property type="protein sequence ID" value="MDU0353044.1"/>
    <property type="molecule type" value="Genomic_DNA"/>
</dbReference>
<keyword evidence="2" id="KW-1185">Reference proteome</keyword>
<reference evidence="1 2" key="1">
    <citation type="submission" date="2023-10" db="EMBL/GenBank/DDBJ databases">
        <title>Glaciecola aquimarina strain GGW-M5 nov., isolated from a coastal seawater.</title>
        <authorList>
            <person name="Bayburt H."/>
            <person name="Kim J.M."/>
            <person name="Choi B.J."/>
            <person name="Jeon C.O."/>
        </authorList>
    </citation>
    <scope>NUCLEOTIDE SEQUENCE [LARGE SCALE GENOMIC DNA]</scope>
    <source>
        <strain evidence="1 2">KCTC 32108</strain>
    </source>
</reference>